<feature type="domain" description="Sugar-binding" evidence="5">
    <location>
        <begin position="68"/>
        <end position="307"/>
    </location>
</feature>
<keyword evidence="4" id="KW-0804">Transcription</keyword>
<evidence type="ECO:0000256" key="1">
    <source>
        <dbReference type="ARBA" id="ARBA00010466"/>
    </source>
</evidence>
<keyword evidence="7" id="KW-1185">Reference proteome</keyword>
<evidence type="ECO:0000313" key="7">
    <source>
        <dbReference type="Proteomes" id="UP000655366"/>
    </source>
</evidence>
<dbReference type="SUPFAM" id="SSF100950">
    <property type="entry name" value="NagB/RpiA/CoA transferase-like"/>
    <property type="match status" value="1"/>
</dbReference>
<dbReference type="AlphaFoldDB" id="A0A931CM60"/>
<evidence type="ECO:0000256" key="3">
    <source>
        <dbReference type="ARBA" id="ARBA00023125"/>
    </source>
</evidence>
<dbReference type="Pfam" id="PF04198">
    <property type="entry name" value="Sugar-bind"/>
    <property type="match status" value="1"/>
</dbReference>
<gene>
    <name evidence="6" type="ORF">IV500_15640</name>
</gene>
<evidence type="ECO:0000256" key="2">
    <source>
        <dbReference type="ARBA" id="ARBA00023015"/>
    </source>
</evidence>
<dbReference type="PANTHER" id="PTHR34294:SF1">
    <property type="entry name" value="TRANSCRIPTIONAL REGULATOR LSRR"/>
    <property type="match status" value="1"/>
</dbReference>
<dbReference type="GO" id="GO:0030246">
    <property type="term" value="F:carbohydrate binding"/>
    <property type="evidence" value="ECO:0007669"/>
    <property type="project" value="InterPro"/>
</dbReference>
<dbReference type="RefSeq" id="WP_196397738.1">
    <property type="nucleotide sequence ID" value="NZ_JADNYM010000021.1"/>
</dbReference>
<dbReference type="EMBL" id="JADNYM010000021">
    <property type="protein sequence ID" value="MBG0740808.1"/>
    <property type="molecule type" value="Genomic_DNA"/>
</dbReference>
<evidence type="ECO:0000259" key="5">
    <source>
        <dbReference type="Pfam" id="PF04198"/>
    </source>
</evidence>
<sequence length="313" mass="33146">MPQPTHEELLALIGKDYYLDNRSKVEIATSYGISRFQVARMLDEARAEGIVRIEVRTPESMPPKELHQLAAWLGIRKVIVIKTSGDDAQQRDMLARSVAKELMESVRAGMTLGISWSRTLDLAARYVTELPKCDIVQLAGALPGGGGGNPLDLIQRLGQASNGRTWPLWAPLVVDSAATAAGLKQQPEISQALRKADALDFAVIAIGAWAPNLSTVWDRVDNAVRQQGVVAGAVAECSGRLINAAGSAVVTELNSRILAVSLSQLKRTPTVVAVGHGAERSPAVRAAAAAGIVSTLIADESLAAALIRAKLAA</sequence>
<protein>
    <submittedName>
        <fullName evidence="6">Cro/Cl family transcriptional regulator</fullName>
    </submittedName>
</protein>
<reference evidence="6 7" key="1">
    <citation type="submission" date="2020-11" db="EMBL/GenBank/DDBJ databases">
        <title>Arthrobacter antarcticus sp. nov., isolated from Antarctic Soil.</title>
        <authorList>
            <person name="Li J."/>
        </authorList>
    </citation>
    <scope>NUCLEOTIDE SEQUENCE [LARGE SCALE GENOMIC DNA]</scope>
    <source>
        <strain evidence="6 7">Z1-20</strain>
    </source>
</reference>
<dbReference type="InterPro" id="IPR036388">
    <property type="entry name" value="WH-like_DNA-bd_sf"/>
</dbReference>
<keyword evidence="3" id="KW-0238">DNA-binding</keyword>
<accession>A0A931CM60</accession>
<name>A0A931CM60_9MICC</name>
<proteinExistence type="inferred from homology"/>
<comment type="similarity">
    <text evidence="1">Belongs to the SorC transcriptional regulatory family.</text>
</comment>
<dbReference type="Gene3D" id="1.10.10.10">
    <property type="entry name" value="Winged helix-like DNA-binding domain superfamily/Winged helix DNA-binding domain"/>
    <property type="match status" value="1"/>
</dbReference>
<dbReference type="Gene3D" id="3.40.50.1360">
    <property type="match status" value="1"/>
</dbReference>
<evidence type="ECO:0000313" key="6">
    <source>
        <dbReference type="EMBL" id="MBG0740808.1"/>
    </source>
</evidence>
<evidence type="ECO:0000256" key="4">
    <source>
        <dbReference type="ARBA" id="ARBA00023163"/>
    </source>
</evidence>
<dbReference type="GO" id="GO:0003677">
    <property type="term" value="F:DNA binding"/>
    <property type="evidence" value="ECO:0007669"/>
    <property type="project" value="UniProtKB-KW"/>
</dbReference>
<organism evidence="6 7">
    <name type="scientific">Arthrobacter terrae</name>
    <dbReference type="NCBI Taxonomy" id="2935737"/>
    <lineage>
        <taxon>Bacteria</taxon>
        <taxon>Bacillati</taxon>
        <taxon>Actinomycetota</taxon>
        <taxon>Actinomycetes</taxon>
        <taxon>Micrococcales</taxon>
        <taxon>Micrococcaceae</taxon>
        <taxon>Arthrobacter</taxon>
    </lineage>
</organism>
<dbReference type="PANTHER" id="PTHR34294">
    <property type="entry name" value="TRANSCRIPTIONAL REGULATOR-RELATED"/>
    <property type="match status" value="1"/>
</dbReference>
<dbReference type="InterPro" id="IPR051054">
    <property type="entry name" value="SorC_transcr_regulators"/>
</dbReference>
<keyword evidence="2" id="KW-0805">Transcription regulation</keyword>
<comment type="caution">
    <text evidence="6">The sequence shown here is derived from an EMBL/GenBank/DDBJ whole genome shotgun (WGS) entry which is preliminary data.</text>
</comment>
<dbReference type="InterPro" id="IPR007324">
    <property type="entry name" value="Sugar-bd_dom_put"/>
</dbReference>
<dbReference type="Proteomes" id="UP000655366">
    <property type="component" value="Unassembled WGS sequence"/>
</dbReference>
<dbReference type="InterPro" id="IPR037171">
    <property type="entry name" value="NagB/RpiA_transferase-like"/>
</dbReference>